<name>W4FAE0_APHAT</name>
<dbReference type="RefSeq" id="XP_009846621.1">
    <property type="nucleotide sequence ID" value="XM_009848319.1"/>
</dbReference>
<dbReference type="PANTHER" id="PTHR35871:SF1">
    <property type="entry name" value="CXC1-LIKE CYSTEINE CLUSTER ASSOCIATED WITH KDZ TRANSPOSASES DOMAIN-CONTAINING PROTEIN"/>
    <property type="match status" value="1"/>
</dbReference>
<dbReference type="EMBL" id="KI913499">
    <property type="protein sequence ID" value="ETV63894.1"/>
    <property type="molecule type" value="Genomic_DNA"/>
</dbReference>
<sequence>MHDEDFMTKCGEWLHMQPPSERSPERFQRHLNNDVIPLLTGAVKANVSESTARRWMQQVGYRYGLWKKNVYTDGHGRDDVKSYRETFCKSFHGFATRMRYYCGDGMATVEHPRTTNESEIVWVAHDESVFCANDDGGKDFLCPCHGRLYNMVNGVKKYTTQTLHVGSNNEGYWTCEYMIKQIQEEVVAAFNEMHPGGKGYITFDQSTNHAAFAPDALRASNTSLKPGSAQTLLRPGRLLDGTTQSMVFEKQVLLELGYDVKLLKLSLFCKQTHLNTCQSDVRMCCARHCKASQKDFRAQLSLLEETIISAGHICAFLPKYHCKLNPIESFWGAPSATRSHCDYSFEGLKTCVPQSLDFVPLTSIRKVFRRCAHFIEAYSFEYDYELTRFAHTKYKSHR</sequence>
<dbReference type="AlphaFoldDB" id="W4FAE0"/>
<reference evidence="1" key="1">
    <citation type="submission" date="2013-12" db="EMBL/GenBank/DDBJ databases">
        <title>The Genome Sequence of Aphanomyces astaci APO3.</title>
        <authorList>
            <consortium name="The Broad Institute Genomics Platform"/>
            <person name="Russ C."/>
            <person name="Tyler B."/>
            <person name="van West P."/>
            <person name="Dieguez-Uribeondo J."/>
            <person name="Young S.K."/>
            <person name="Zeng Q."/>
            <person name="Gargeya S."/>
            <person name="Fitzgerald M."/>
            <person name="Abouelleil A."/>
            <person name="Alvarado L."/>
            <person name="Chapman S.B."/>
            <person name="Gainer-Dewar J."/>
            <person name="Goldberg J."/>
            <person name="Griggs A."/>
            <person name="Gujja S."/>
            <person name="Hansen M."/>
            <person name="Howarth C."/>
            <person name="Imamovic A."/>
            <person name="Ireland A."/>
            <person name="Larimer J."/>
            <person name="McCowan C."/>
            <person name="Murphy C."/>
            <person name="Pearson M."/>
            <person name="Poon T.W."/>
            <person name="Priest M."/>
            <person name="Roberts A."/>
            <person name="Saif S."/>
            <person name="Shea T."/>
            <person name="Sykes S."/>
            <person name="Wortman J."/>
            <person name="Nusbaum C."/>
            <person name="Birren B."/>
        </authorList>
    </citation>
    <scope>NUCLEOTIDE SEQUENCE [LARGE SCALE GENOMIC DNA]</scope>
    <source>
        <strain evidence="1">APO3</strain>
    </source>
</reference>
<dbReference type="STRING" id="112090.W4FAE0"/>
<dbReference type="GO" id="GO:0003676">
    <property type="term" value="F:nucleic acid binding"/>
    <property type="evidence" value="ECO:0007669"/>
    <property type="project" value="InterPro"/>
</dbReference>
<evidence type="ECO:0000313" key="1">
    <source>
        <dbReference type="EMBL" id="ETV63894.1"/>
    </source>
</evidence>
<protein>
    <submittedName>
        <fullName evidence="1">Uncharacterized protein</fullName>
    </submittedName>
</protein>
<dbReference type="Gene3D" id="3.30.420.10">
    <property type="entry name" value="Ribonuclease H-like superfamily/Ribonuclease H"/>
    <property type="match status" value="1"/>
</dbReference>
<accession>W4FAE0</accession>
<dbReference type="VEuPathDB" id="FungiDB:H257_19173"/>
<dbReference type="OrthoDB" id="61851at2759"/>
<dbReference type="InterPro" id="IPR036397">
    <property type="entry name" value="RNaseH_sf"/>
</dbReference>
<gene>
    <name evidence="1" type="ORF">H257_19173</name>
</gene>
<organism evidence="1">
    <name type="scientific">Aphanomyces astaci</name>
    <name type="common">Crayfish plague agent</name>
    <dbReference type="NCBI Taxonomy" id="112090"/>
    <lineage>
        <taxon>Eukaryota</taxon>
        <taxon>Sar</taxon>
        <taxon>Stramenopiles</taxon>
        <taxon>Oomycota</taxon>
        <taxon>Saprolegniomycetes</taxon>
        <taxon>Saprolegniales</taxon>
        <taxon>Verrucalvaceae</taxon>
        <taxon>Aphanomyces</taxon>
    </lineage>
</organism>
<proteinExistence type="predicted"/>
<dbReference type="PANTHER" id="PTHR35871">
    <property type="entry name" value="EXPRESSED PROTEIN"/>
    <property type="match status" value="1"/>
</dbReference>
<dbReference type="GeneID" id="20821169"/>